<dbReference type="Proteomes" id="UP001167160">
    <property type="component" value="Unassembled WGS sequence"/>
</dbReference>
<organism evidence="2 3">
    <name type="scientific">Streptomyces meridianus</name>
    <dbReference type="NCBI Taxonomy" id="2938945"/>
    <lineage>
        <taxon>Bacteria</taxon>
        <taxon>Bacillati</taxon>
        <taxon>Actinomycetota</taxon>
        <taxon>Actinomycetes</taxon>
        <taxon>Kitasatosporales</taxon>
        <taxon>Streptomycetaceae</taxon>
        <taxon>Streptomyces</taxon>
    </lineage>
</organism>
<reference evidence="2" key="1">
    <citation type="journal article" date="2023" name="Int. J. Syst. Evol. Microbiol.">
        <title>Streptomyces meridianus sp. nov. isolated from brackish water of the Tagus estuary in Alcochete, Portugal.</title>
        <authorList>
            <person name="Santos J.D.N."/>
            <person name="Klimek D."/>
            <person name="Calusinska M."/>
            <person name="Lobo Da Cunha A."/>
            <person name="Catita J."/>
            <person name="Goncalves H."/>
            <person name="Gonzalez I."/>
            <person name="Reyes F."/>
            <person name="Lage O.M."/>
        </authorList>
    </citation>
    <scope>NUCLEOTIDE SEQUENCE</scope>
    <source>
        <strain evidence="2">MTZ3.1</strain>
    </source>
</reference>
<protein>
    <submittedName>
        <fullName evidence="2">Uncharacterized protein</fullName>
    </submittedName>
</protein>
<sequence>MGSLRRPVGPLPSSIYWRRRAVALCVLALVTLLAVWAVGLGGAGGKHDEGGGSNGDRPAPSITPGPSGSGPAISSRPGGRDETGDGGTGTGGTGGEESAGGSGAASGSGGGGGRGAGTPAGRNLPDCSSSGVVLSVRSAKNSYAPDEKPEFRIVAENSSGTACKLDFTRKAASLTITYAGDDQEIWASGDCPRDTGQLLLAVPAGGEAAQKVTWDRKASEPRCSTPRAGSADPGTYLVEARADGLRTARVSFSLKKD</sequence>
<proteinExistence type="predicted"/>
<feature type="compositionally biased region" description="Gly residues" evidence="1">
    <location>
        <begin position="85"/>
        <end position="118"/>
    </location>
</feature>
<feature type="region of interest" description="Disordered" evidence="1">
    <location>
        <begin position="211"/>
        <end position="234"/>
    </location>
</feature>
<feature type="compositionally biased region" description="Low complexity" evidence="1">
    <location>
        <begin position="58"/>
        <end position="77"/>
    </location>
</feature>
<feature type="region of interest" description="Disordered" evidence="1">
    <location>
        <begin position="45"/>
        <end position="124"/>
    </location>
</feature>
<evidence type="ECO:0000313" key="3">
    <source>
        <dbReference type="Proteomes" id="UP001167160"/>
    </source>
</evidence>
<dbReference type="RefSeq" id="WP_251419151.1">
    <property type="nucleotide sequence ID" value="NZ_JAMQGM010000061.1"/>
</dbReference>
<comment type="caution">
    <text evidence="2">The sequence shown here is derived from an EMBL/GenBank/DDBJ whole genome shotgun (WGS) entry which is preliminary data.</text>
</comment>
<evidence type="ECO:0000256" key="1">
    <source>
        <dbReference type="SAM" id="MobiDB-lite"/>
    </source>
</evidence>
<dbReference type="EMBL" id="JAMQGM010000061">
    <property type="protein sequence ID" value="MCM2580377.1"/>
    <property type="molecule type" value="Genomic_DNA"/>
</dbReference>
<gene>
    <name evidence="2" type="ORF">M1E25_24085</name>
</gene>
<keyword evidence="3" id="KW-1185">Reference proteome</keyword>
<accession>A0ABT0XCY4</accession>
<evidence type="ECO:0000313" key="2">
    <source>
        <dbReference type="EMBL" id="MCM2580377.1"/>
    </source>
</evidence>
<name>A0ABT0XCY4_9ACTN</name>